<accession>A0A031LKF1</accession>
<dbReference type="STRING" id="1160895.CM19_10795"/>
<evidence type="ECO:0000313" key="5">
    <source>
        <dbReference type="EMBL" id="EZQ01965.1"/>
    </source>
</evidence>
<evidence type="ECO:0000256" key="3">
    <source>
        <dbReference type="ARBA" id="ARBA00022750"/>
    </source>
</evidence>
<dbReference type="Proteomes" id="UP000024332">
    <property type="component" value="Unassembled WGS sequence"/>
</dbReference>
<name>A0A031LKF1_9CREN</name>
<dbReference type="RefSeq" id="WP_048100352.1">
    <property type="nucleotide sequence ID" value="NZ_JFZT01000057.1"/>
</dbReference>
<comment type="caution">
    <text evidence="5">The sequence shown here is derived from an EMBL/GenBank/DDBJ whole genome shotgun (WGS) entry which is preliminary data.</text>
</comment>
<comment type="similarity">
    <text evidence="1">Belongs to the peptidase A31 family.</text>
</comment>
<dbReference type="GO" id="GO:0008047">
    <property type="term" value="F:enzyme activator activity"/>
    <property type="evidence" value="ECO:0007669"/>
    <property type="project" value="InterPro"/>
</dbReference>
<keyword evidence="3" id="KW-0064">Aspartyl protease</keyword>
<dbReference type="NCBIfam" id="TIGR00072">
    <property type="entry name" value="hydrog_prot"/>
    <property type="match status" value="1"/>
</dbReference>
<dbReference type="GO" id="GO:0016485">
    <property type="term" value="P:protein processing"/>
    <property type="evidence" value="ECO:0007669"/>
    <property type="project" value="TreeGrafter"/>
</dbReference>
<sequence>MRILIAGIGNSFMMDDGCGSYVVNSLKVEGVDVRDYSTGSMSLFDDAENYDLVIVIDAAAIEKDVEVIELKPRELGDSVLSMISSGSHGIGIEDIVTFLSTGRLKTRFILVGCKPHKIDVGIGLSTEMKQNCIKAIEELGKLLEIFNVKLNVEESKENFLKNEI</sequence>
<protein>
    <submittedName>
        <fullName evidence="5">Hydrogenase maturation protease</fullName>
    </submittedName>
</protein>
<keyword evidence="2 5" id="KW-0645">Protease</keyword>
<dbReference type="PANTHER" id="PTHR30302">
    <property type="entry name" value="HYDROGENASE 1 MATURATION PROTEASE"/>
    <property type="match status" value="1"/>
</dbReference>
<evidence type="ECO:0000313" key="6">
    <source>
        <dbReference type="Proteomes" id="UP000024332"/>
    </source>
</evidence>
<dbReference type="Pfam" id="PF01750">
    <property type="entry name" value="HycI"/>
    <property type="match status" value="1"/>
</dbReference>
<evidence type="ECO:0000256" key="1">
    <source>
        <dbReference type="ARBA" id="ARBA00006814"/>
    </source>
</evidence>
<reference evidence="5 6" key="1">
    <citation type="submission" date="2014-03" db="EMBL/GenBank/DDBJ databases">
        <title>Draft genome sequence of the novel thermoacidophilic archaea Acidianus copahuensis ALE1 strain, isolated from Copahue volcanic area in Neuquen Argentina.</title>
        <authorList>
            <person name="Urbieta M.S."/>
            <person name="Rascovan N."/>
            <person name="Castro C."/>
            <person name="Revale S."/>
            <person name="Giaveno M.A."/>
            <person name="Vazquez M.P."/>
            <person name="Donati E.R."/>
        </authorList>
    </citation>
    <scope>NUCLEOTIDE SEQUENCE [LARGE SCALE GENOMIC DNA]</scope>
    <source>
        <strain evidence="5 6">ALE1</strain>
    </source>
</reference>
<gene>
    <name evidence="5" type="ORF">CM19_10795</name>
</gene>
<dbReference type="PANTHER" id="PTHR30302:SF1">
    <property type="entry name" value="HYDROGENASE 2 MATURATION PROTEASE"/>
    <property type="match status" value="1"/>
</dbReference>
<evidence type="ECO:0000256" key="4">
    <source>
        <dbReference type="ARBA" id="ARBA00022801"/>
    </source>
</evidence>
<dbReference type="AlphaFoldDB" id="A0A031LKF1"/>
<dbReference type="GO" id="GO:0004190">
    <property type="term" value="F:aspartic-type endopeptidase activity"/>
    <property type="evidence" value="ECO:0007669"/>
    <property type="project" value="UniProtKB-KW"/>
</dbReference>
<dbReference type="InterPro" id="IPR023430">
    <property type="entry name" value="Pept_HybD-like_dom_sf"/>
</dbReference>
<organism evidence="5 6">
    <name type="scientific">Candidatus Acidianus copahuensis</name>
    <dbReference type="NCBI Taxonomy" id="1160895"/>
    <lineage>
        <taxon>Archaea</taxon>
        <taxon>Thermoproteota</taxon>
        <taxon>Thermoprotei</taxon>
        <taxon>Sulfolobales</taxon>
        <taxon>Sulfolobaceae</taxon>
        <taxon>Acidianus</taxon>
    </lineage>
</organism>
<dbReference type="SUPFAM" id="SSF53163">
    <property type="entry name" value="HybD-like"/>
    <property type="match status" value="1"/>
</dbReference>
<dbReference type="InterPro" id="IPR000671">
    <property type="entry name" value="Peptidase_A31"/>
</dbReference>
<dbReference type="OrthoDB" id="44145at2157"/>
<keyword evidence="4" id="KW-0378">Hydrolase</keyword>
<keyword evidence="6" id="KW-1185">Reference proteome</keyword>
<dbReference type="Gene3D" id="3.40.50.1450">
    <property type="entry name" value="HybD-like"/>
    <property type="match status" value="1"/>
</dbReference>
<dbReference type="EMBL" id="JFZT01000057">
    <property type="protein sequence ID" value="EZQ01965.1"/>
    <property type="molecule type" value="Genomic_DNA"/>
</dbReference>
<evidence type="ECO:0000256" key="2">
    <source>
        <dbReference type="ARBA" id="ARBA00022670"/>
    </source>
</evidence>
<proteinExistence type="inferred from homology"/>